<dbReference type="InterPro" id="IPR036396">
    <property type="entry name" value="Cyt_P450_sf"/>
</dbReference>
<evidence type="ECO:0000256" key="4">
    <source>
        <dbReference type="ARBA" id="ARBA00022723"/>
    </source>
</evidence>
<evidence type="ECO:0000256" key="1">
    <source>
        <dbReference type="ARBA" id="ARBA00001971"/>
    </source>
</evidence>
<dbReference type="STRING" id="1081109.A0A167VHZ1"/>
<dbReference type="GO" id="GO:0016705">
    <property type="term" value="F:oxidoreductase activity, acting on paired donors, with incorporation or reduction of molecular oxygen"/>
    <property type="evidence" value="ECO:0007669"/>
    <property type="project" value="InterPro"/>
</dbReference>
<dbReference type="Proteomes" id="UP000078544">
    <property type="component" value="Unassembled WGS sequence"/>
</dbReference>
<dbReference type="GO" id="GO:0005506">
    <property type="term" value="F:iron ion binding"/>
    <property type="evidence" value="ECO:0007669"/>
    <property type="project" value="InterPro"/>
</dbReference>
<accession>A0A167VHZ1</accession>
<evidence type="ECO:0000256" key="2">
    <source>
        <dbReference type="ARBA" id="ARBA00010617"/>
    </source>
</evidence>
<comment type="similarity">
    <text evidence="2">Belongs to the cytochrome P450 family.</text>
</comment>
<proteinExistence type="inferred from homology"/>
<organism evidence="6 7">
    <name type="scientific">Moelleriella libera RCEF 2490</name>
    <dbReference type="NCBI Taxonomy" id="1081109"/>
    <lineage>
        <taxon>Eukaryota</taxon>
        <taxon>Fungi</taxon>
        <taxon>Dikarya</taxon>
        <taxon>Ascomycota</taxon>
        <taxon>Pezizomycotina</taxon>
        <taxon>Sordariomycetes</taxon>
        <taxon>Hypocreomycetidae</taxon>
        <taxon>Hypocreales</taxon>
        <taxon>Clavicipitaceae</taxon>
        <taxon>Moelleriella</taxon>
    </lineage>
</organism>
<gene>
    <name evidence="6" type="ORF">AAL_08361</name>
</gene>
<dbReference type="OrthoDB" id="1470350at2759"/>
<reference evidence="6 7" key="1">
    <citation type="journal article" date="2016" name="Genome Biol. Evol.">
        <title>Divergent and convergent evolution of fungal pathogenicity.</title>
        <authorList>
            <person name="Shang Y."/>
            <person name="Xiao G."/>
            <person name="Zheng P."/>
            <person name="Cen K."/>
            <person name="Zhan S."/>
            <person name="Wang C."/>
        </authorList>
    </citation>
    <scope>NUCLEOTIDE SEQUENCE [LARGE SCALE GENOMIC DNA]</scope>
    <source>
        <strain evidence="6 7">RCEF 2490</strain>
    </source>
</reference>
<dbReference type="EMBL" id="AZGY01000036">
    <property type="protein sequence ID" value="KZZ87555.1"/>
    <property type="molecule type" value="Genomic_DNA"/>
</dbReference>
<dbReference type="Gene3D" id="1.10.630.10">
    <property type="entry name" value="Cytochrome P450"/>
    <property type="match status" value="1"/>
</dbReference>
<name>A0A167VHZ1_9HYPO</name>
<keyword evidence="3" id="KW-0349">Heme</keyword>
<keyword evidence="4" id="KW-0479">Metal-binding</keyword>
<comment type="cofactor">
    <cofactor evidence="1">
        <name>heme</name>
        <dbReference type="ChEBI" id="CHEBI:30413"/>
    </cofactor>
</comment>
<dbReference type="PANTHER" id="PTHR24305:SF232">
    <property type="entry name" value="P450, PUTATIVE (EUROFUNG)-RELATED"/>
    <property type="match status" value="1"/>
</dbReference>
<dbReference type="InterPro" id="IPR050121">
    <property type="entry name" value="Cytochrome_P450_monoxygenase"/>
</dbReference>
<dbReference type="AlphaFoldDB" id="A0A167VHZ1"/>
<sequence>MPPELLNKTVAPVIYEQTQNLLRLWSEKTRLARGRPFQADDDVIRNLVDVILSVTYGMGAGVINGQLSLLAQTSSIRLPDCLDAPPSFPEVREPRIYTAIRTLVNSIQIGMSSPFPKYHMLLALYLSPSLVLTRYYTKWVTVKVLQKSWSKFSQDPESPAHSAADLLVRREIRMASKEVREARYNTQAIRDELFGFYLAGHETTSTTLCWAFKHATAHQDAQRKLRQALHSTHTRAYQEGRLPTPDEIVHADCPYLDAFIEENHRLGLAIPSVIRRATKDCVVLGHNIPKGTESSCS</sequence>
<keyword evidence="7" id="KW-1185">Reference proteome</keyword>
<comment type="caution">
    <text evidence="6">The sequence shown here is derived from an EMBL/GenBank/DDBJ whole genome shotgun (WGS) entry which is preliminary data.</text>
</comment>
<dbReference type="GO" id="GO:0020037">
    <property type="term" value="F:heme binding"/>
    <property type="evidence" value="ECO:0007669"/>
    <property type="project" value="InterPro"/>
</dbReference>
<dbReference type="GO" id="GO:0004497">
    <property type="term" value="F:monooxygenase activity"/>
    <property type="evidence" value="ECO:0007669"/>
    <property type="project" value="InterPro"/>
</dbReference>
<evidence type="ECO:0000313" key="6">
    <source>
        <dbReference type="EMBL" id="KZZ87555.1"/>
    </source>
</evidence>
<keyword evidence="5" id="KW-0408">Iron</keyword>
<evidence type="ECO:0000256" key="3">
    <source>
        <dbReference type="ARBA" id="ARBA00022617"/>
    </source>
</evidence>
<dbReference type="PANTHER" id="PTHR24305">
    <property type="entry name" value="CYTOCHROME P450"/>
    <property type="match status" value="1"/>
</dbReference>
<evidence type="ECO:0000256" key="5">
    <source>
        <dbReference type="ARBA" id="ARBA00023004"/>
    </source>
</evidence>
<dbReference type="InterPro" id="IPR001128">
    <property type="entry name" value="Cyt_P450"/>
</dbReference>
<protein>
    <submittedName>
        <fullName evidence="6">Cytochrome P450</fullName>
    </submittedName>
</protein>
<dbReference type="SUPFAM" id="SSF48264">
    <property type="entry name" value="Cytochrome P450"/>
    <property type="match status" value="1"/>
</dbReference>
<dbReference type="Pfam" id="PF00067">
    <property type="entry name" value="p450"/>
    <property type="match status" value="1"/>
</dbReference>
<evidence type="ECO:0000313" key="7">
    <source>
        <dbReference type="Proteomes" id="UP000078544"/>
    </source>
</evidence>